<evidence type="ECO:0000313" key="3">
    <source>
        <dbReference type="EMBL" id="KAG4413532.1"/>
    </source>
</evidence>
<dbReference type="PANTHER" id="PTHR35896:SF3">
    <property type="entry name" value="MAJOR FACILITATOR SUPERFAMILY TRANSPORTER"/>
    <property type="match status" value="1"/>
</dbReference>
<name>A0A8H7W397_9HELO</name>
<keyword evidence="2" id="KW-1133">Transmembrane helix</keyword>
<accession>A0A8H7W397</accession>
<organism evidence="3 4">
    <name type="scientific">Cadophora malorum</name>
    <dbReference type="NCBI Taxonomy" id="108018"/>
    <lineage>
        <taxon>Eukaryota</taxon>
        <taxon>Fungi</taxon>
        <taxon>Dikarya</taxon>
        <taxon>Ascomycota</taxon>
        <taxon>Pezizomycotina</taxon>
        <taxon>Leotiomycetes</taxon>
        <taxon>Helotiales</taxon>
        <taxon>Ploettnerulaceae</taxon>
        <taxon>Cadophora</taxon>
    </lineage>
</organism>
<dbReference type="PANTHER" id="PTHR35896">
    <property type="entry name" value="IG-LIKE DOMAIN-CONTAINING PROTEIN"/>
    <property type="match status" value="1"/>
</dbReference>
<dbReference type="Proteomes" id="UP000664132">
    <property type="component" value="Unassembled WGS sequence"/>
</dbReference>
<proteinExistence type="predicted"/>
<feature type="region of interest" description="Disordered" evidence="1">
    <location>
        <begin position="1"/>
        <end position="25"/>
    </location>
</feature>
<evidence type="ECO:0000256" key="2">
    <source>
        <dbReference type="SAM" id="Phobius"/>
    </source>
</evidence>
<dbReference type="InterPro" id="IPR053008">
    <property type="entry name" value="Phomopsin_biosynth_assoc"/>
</dbReference>
<sequence>MHDNRDKSSILPDKEDNLPLLEDGDPELKDARIRKPASRWVIYAAFITLMLALGISNSLLWYHYQRAKIDPHQHNAVTLTCGKNPEEARKMGCQLDVMVYAWTPPPCLNNTHALMYFHSEKWPFWKHENRTEEIPAEDILAGKYEGYFSTWPFHGAHCQYLLSRNLQVLPTGGPLNDYMRDREHNTHCFDEVRAPTDPRRTLEVGMAYSSCTVRKVEI</sequence>
<evidence type="ECO:0000256" key="1">
    <source>
        <dbReference type="SAM" id="MobiDB-lite"/>
    </source>
</evidence>
<keyword evidence="2" id="KW-0812">Transmembrane</keyword>
<keyword evidence="4" id="KW-1185">Reference proteome</keyword>
<protein>
    <submittedName>
        <fullName evidence="3">Uncharacterized protein</fullName>
    </submittedName>
</protein>
<feature type="compositionally biased region" description="Basic and acidic residues" evidence="1">
    <location>
        <begin position="1"/>
        <end position="17"/>
    </location>
</feature>
<reference evidence="3" key="1">
    <citation type="submission" date="2021-02" db="EMBL/GenBank/DDBJ databases">
        <title>Genome sequence Cadophora malorum strain M34.</title>
        <authorList>
            <person name="Stefanovic E."/>
            <person name="Vu D."/>
            <person name="Scully C."/>
            <person name="Dijksterhuis J."/>
            <person name="Roader J."/>
            <person name="Houbraken J."/>
        </authorList>
    </citation>
    <scope>NUCLEOTIDE SEQUENCE</scope>
    <source>
        <strain evidence="3">M34</strain>
    </source>
</reference>
<gene>
    <name evidence="3" type="ORF">IFR04_013315</name>
</gene>
<dbReference type="OrthoDB" id="3501153at2759"/>
<comment type="caution">
    <text evidence="3">The sequence shown here is derived from an EMBL/GenBank/DDBJ whole genome shotgun (WGS) entry which is preliminary data.</text>
</comment>
<dbReference type="AlphaFoldDB" id="A0A8H7W397"/>
<keyword evidence="2" id="KW-0472">Membrane</keyword>
<feature type="transmembrane region" description="Helical" evidence="2">
    <location>
        <begin position="40"/>
        <end position="64"/>
    </location>
</feature>
<dbReference type="EMBL" id="JAFJYH010000309">
    <property type="protein sequence ID" value="KAG4413532.1"/>
    <property type="molecule type" value="Genomic_DNA"/>
</dbReference>
<evidence type="ECO:0000313" key="4">
    <source>
        <dbReference type="Proteomes" id="UP000664132"/>
    </source>
</evidence>